<reference evidence="1 2" key="1">
    <citation type="submission" date="2019-01" db="EMBL/GenBank/DDBJ databases">
        <title>Draft Genome and Complete Hox-Cluster Characterization of the Sterlet Sturgeon (Acipenser ruthenus).</title>
        <authorList>
            <person name="Wei Q."/>
        </authorList>
    </citation>
    <scope>NUCLEOTIDE SEQUENCE [LARGE SCALE GENOMIC DNA]</scope>
    <source>
        <strain evidence="1">WHYD16114868_AA</strain>
        <tissue evidence="1">Blood</tissue>
    </source>
</reference>
<dbReference type="EMBL" id="SCEB01214372">
    <property type="protein sequence ID" value="RXM35702.1"/>
    <property type="molecule type" value="Genomic_DNA"/>
</dbReference>
<sequence>MKIKGSTPNPPSGNSKVGILGRYKGRQSLQLALLNVTNKRKTTSKVITQALKRGQDAPKSGTFDPHSCATFREILTFALPCEVQSEFQERWMKEGIIPSGVEGPPTFVFLRIAACVSRGIF</sequence>
<accession>A0A444UKI3</accession>
<protein>
    <submittedName>
        <fullName evidence="1">Uncharacterized protein</fullName>
    </submittedName>
</protein>
<comment type="caution">
    <text evidence="1">The sequence shown here is derived from an EMBL/GenBank/DDBJ whole genome shotgun (WGS) entry which is preliminary data.</text>
</comment>
<evidence type="ECO:0000313" key="1">
    <source>
        <dbReference type="EMBL" id="RXM35702.1"/>
    </source>
</evidence>
<evidence type="ECO:0000313" key="2">
    <source>
        <dbReference type="Proteomes" id="UP000289886"/>
    </source>
</evidence>
<proteinExistence type="predicted"/>
<name>A0A444UKI3_ACIRT</name>
<dbReference type="Proteomes" id="UP000289886">
    <property type="component" value="Unassembled WGS sequence"/>
</dbReference>
<gene>
    <name evidence="1" type="ORF">EOD39_3913</name>
</gene>
<dbReference type="AlphaFoldDB" id="A0A444UKI3"/>
<organism evidence="1 2">
    <name type="scientific">Acipenser ruthenus</name>
    <name type="common">Sterlet sturgeon</name>
    <dbReference type="NCBI Taxonomy" id="7906"/>
    <lineage>
        <taxon>Eukaryota</taxon>
        <taxon>Metazoa</taxon>
        <taxon>Chordata</taxon>
        <taxon>Craniata</taxon>
        <taxon>Vertebrata</taxon>
        <taxon>Euteleostomi</taxon>
        <taxon>Actinopterygii</taxon>
        <taxon>Chondrostei</taxon>
        <taxon>Acipenseriformes</taxon>
        <taxon>Acipenseridae</taxon>
        <taxon>Acipenser</taxon>
    </lineage>
</organism>
<keyword evidence="2" id="KW-1185">Reference proteome</keyword>